<comment type="caution">
    <text evidence="2">The sequence shown here is derived from an EMBL/GenBank/DDBJ whole genome shotgun (WGS) entry which is preliminary data.</text>
</comment>
<evidence type="ECO:0000256" key="1">
    <source>
        <dbReference type="SAM" id="MobiDB-lite"/>
    </source>
</evidence>
<accession>A0AAP0Q6P6</accession>
<name>A0AAP0Q6P6_9MAGN</name>
<sequence length="115" mass="13198">MGSVTSNRNRHRPIQLVVKPSKDRNVDLPIVLLEDQPSQEHKHLLLVDRLGDEDIGGGDESNVQVAFQVKMISVIEINEKKKTKKEKKTAMHEIGRLRALKKRKEKGDKREKGKR</sequence>
<feature type="region of interest" description="Disordered" evidence="1">
    <location>
        <begin position="81"/>
        <end position="115"/>
    </location>
</feature>
<reference evidence="2 3" key="1">
    <citation type="submission" date="2024-01" db="EMBL/GenBank/DDBJ databases">
        <title>Genome assemblies of Stephania.</title>
        <authorList>
            <person name="Yang L."/>
        </authorList>
    </citation>
    <scope>NUCLEOTIDE SEQUENCE [LARGE SCALE GENOMIC DNA]</scope>
    <source>
        <strain evidence="2">YNDBR</strain>
        <tissue evidence="2">Leaf</tissue>
    </source>
</reference>
<gene>
    <name evidence="2" type="ORF">Syun_001695</name>
</gene>
<organism evidence="2 3">
    <name type="scientific">Stephania yunnanensis</name>
    <dbReference type="NCBI Taxonomy" id="152371"/>
    <lineage>
        <taxon>Eukaryota</taxon>
        <taxon>Viridiplantae</taxon>
        <taxon>Streptophyta</taxon>
        <taxon>Embryophyta</taxon>
        <taxon>Tracheophyta</taxon>
        <taxon>Spermatophyta</taxon>
        <taxon>Magnoliopsida</taxon>
        <taxon>Ranunculales</taxon>
        <taxon>Menispermaceae</taxon>
        <taxon>Menispermoideae</taxon>
        <taxon>Cissampelideae</taxon>
        <taxon>Stephania</taxon>
    </lineage>
</organism>
<dbReference type="EMBL" id="JBBNAF010000001">
    <property type="protein sequence ID" value="KAK9169555.1"/>
    <property type="molecule type" value="Genomic_DNA"/>
</dbReference>
<proteinExistence type="predicted"/>
<dbReference type="Proteomes" id="UP001420932">
    <property type="component" value="Unassembled WGS sequence"/>
</dbReference>
<evidence type="ECO:0000313" key="2">
    <source>
        <dbReference type="EMBL" id="KAK9169555.1"/>
    </source>
</evidence>
<keyword evidence="3" id="KW-1185">Reference proteome</keyword>
<protein>
    <submittedName>
        <fullName evidence="2">Uncharacterized protein</fullName>
    </submittedName>
</protein>
<evidence type="ECO:0000313" key="3">
    <source>
        <dbReference type="Proteomes" id="UP001420932"/>
    </source>
</evidence>
<feature type="compositionally biased region" description="Basic and acidic residues" evidence="1">
    <location>
        <begin position="105"/>
        <end position="115"/>
    </location>
</feature>
<dbReference type="AlphaFoldDB" id="A0AAP0Q6P6"/>